<feature type="chain" id="PRO_5046797034" evidence="1">
    <location>
        <begin position="24"/>
        <end position="334"/>
    </location>
</feature>
<evidence type="ECO:0000313" key="2">
    <source>
        <dbReference type="EMBL" id="NVD26279.1"/>
    </source>
</evidence>
<keyword evidence="3" id="KW-1185">Reference proteome</keyword>
<evidence type="ECO:0000256" key="1">
    <source>
        <dbReference type="SAM" id="SignalP"/>
    </source>
</evidence>
<organism evidence="2 3">
    <name type="scientific">Parasphingorhabdus flavimaris</name>
    <dbReference type="NCBI Taxonomy" id="266812"/>
    <lineage>
        <taxon>Bacteria</taxon>
        <taxon>Pseudomonadati</taxon>
        <taxon>Pseudomonadota</taxon>
        <taxon>Alphaproteobacteria</taxon>
        <taxon>Sphingomonadales</taxon>
        <taxon>Sphingomonadaceae</taxon>
        <taxon>Parasphingorhabdus</taxon>
    </lineage>
</organism>
<name>A0ABX2MXW3_9SPHN</name>
<sequence length="334" mass="37372">MPLNKWLIYFCLTTMFAHAPARADTPMTFYMETNPSTRITNKLIRAGIEDIYASGEITQGTTDRFLAFVINNRVESAKIHFNSPGGSLAEGMKLGRAIRTLQFFTAIGVYSPTYEPDVDRQSTCASACAYAFAGGTSRFINDYTGKLGIHQFYTTDGTSVSGEAVQQISGLVVAYLDEMGVDAKAFTVSTIADRNGMIWLTPDDALNLRFANNGTEPPIAEIKLSGMTPYLRVQQDHHNVTIRILFACKNQRLRMNFGIVTSPEWSAMIAENQKRSYLETDYVEALVIPGDTGAVATNSVVWLERQLTPKIVRRQNIWHRWLRKLAEHRPRLIG</sequence>
<keyword evidence="1" id="KW-0732">Signal</keyword>
<gene>
    <name evidence="2" type="ORF">HUO14_00005</name>
</gene>
<dbReference type="SUPFAM" id="SSF52096">
    <property type="entry name" value="ClpP/crotonase"/>
    <property type="match status" value="1"/>
</dbReference>
<accession>A0ABX2MXW3</accession>
<evidence type="ECO:0000313" key="3">
    <source>
        <dbReference type="Proteomes" id="UP000652427"/>
    </source>
</evidence>
<feature type="signal peptide" evidence="1">
    <location>
        <begin position="1"/>
        <end position="23"/>
    </location>
</feature>
<dbReference type="Gene3D" id="3.90.226.10">
    <property type="entry name" value="2-enoyl-CoA Hydratase, Chain A, domain 1"/>
    <property type="match status" value="1"/>
</dbReference>
<protein>
    <submittedName>
        <fullName evidence="2">Uncharacterized protein</fullName>
    </submittedName>
</protein>
<proteinExistence type="predicted"/>
<comment type="caution">
    <text evidence="2">The sequence shown here is derived from an EMBL/GenBank/DDBJ whole genome shotgun (WGS) entry which is preliminary data.</text>
</comment>
<dbReference type="InterPro" id="IPR029045">
    <property type="entry name" value="ClpP/crotonase-like_dom_sf"/>
</dbReference>
<dbReference type="RefSeq" id="WP_176277860.1">
    <property type="nucleotide sequence ID" value="NZ_JABWMH010000001.1"/>
</dbReference>
<reference evidence="2 3" key="1">
    <citation type="submission" date="2020-06" db="EMBL/GenBank/DDBJ databases">
        <authorList>
            <person name="Kim S.-J."/>
            <person name="Park S.-J."/>
        </authorList>
    </citation>
    <scope>NUCLEOTIDE SEQUENCE [LARGE SCALE GENOMIC DNA]</scope>
    <source>
        <strain evidence="2 3">SW-151</strain>
    </source>
</reference>
<dbReference type="EMBL" id="JABWMH010000001">
    <property type="protein sequence ID" value="NVD26279.1"/>
    <property type="molecule type" value="Genomic_DNA"/>
</dbReference>
<dbReference type="Proteomes" id="UP000652427">
    <property type="component" value="Unassembled WGS sequence"/>
</dbReference>